<protein>
    <recommendedName>
        <fullName evidence="3">DUF1963 domain-containing protein</fullName>
    </recommendedName>
</protein>
<dbReference type="EMBL" id="CP016033">
    <property type="protein sequence ID" value="ANK12880.1"/>
    <property type="molecule type" value="Genomic_DNA"/>
</dbReference>
<dbReference type="Gene3D" id="2.30.320.10">
    <property type="entry name" value="YwqG-like"/>
    <property type="match status" value="2"/>
</dbReference>
<name>A0A192D444_9SPHN</name>
<dbReference type="STRING" id="1112.A9D12_07895"/>
<accession>A0A192D444</accession>
<evidence type="ECO:0000313" key="2">
    <source>
        <dbReference type="Proteomes" id="UP000078263"/>
    </source>
</evidence>
<dbReference type="KEGG" id="pns:A9D12_07895"/>
<dbReference type="Pfam" id="PF09234">
    <property type="entry name" value="DUF1963"/>
    <property type="match status" value="2"/>
</dbReference>
<gene>
    <name evidence="1" type="ORF">A9D12_07895</name>
</gene>
<dbReference type="RefSeq" id="WP_068350790.1">
    <property type="nucleotide sequence ID" value="NZ_CP016033.1"/>
</dbReference>
<dbReference type="AlphaFoldDB" id="A0A192D444"/>
<dbReference type="Proteomes" id="UP000078263">
    <property type="component" value="Chromosome"/>
</dbReference>
<sequence>MPDSFADKLAFAAILMVVVIGIAVVQAVIRLARTAAARRASLTDEIADPESLDQQSVRTSGFGRRRAAGNLAGEADPFDQAAAPAPAANPLAGMDAATLLARINADNAPPPPHEGPLPRAIEAARRRPIVFRVSAPGGPDTDGLSFYGGQPIGPADFIWPRSQGADGVPLTFIMQWDCAQLAPLDATGLMPDEGVLYCFIDLSWGNGDAQAQLEAFLHHSGPTEGWAEIPVPDVAPPIFGDQGPRCVAGCTDKVDDAAVFVPRIMPRFPFAPAAFDYPLTALDPAEGERLFWGDASAAPRLLAVQNEGRADTRPVRDIDAPRPDFARPFAAFPHDFGAVRVLAAAMLDQTRRPDRPTSKHLFSDLSDEERVARINGWHNEAKELFALGCQRPAGTAIEQQIADDVWRWAEERQGMLRFGFDNLVVRSVDLSLGVGSAAIGRIPAEWIDKAMAVHALASEYMADEAPDHSRPGGYDEWRARKEAGELPRVRNTHAPTPAHMFGPPSYVQGYVEELVDDHLLLLELTSGSGPEHHFGEGVLQYLISPEDLAARRFDRVTSVLSGY</sequence>
<keyword evidence="2" id="KW-1185">Reference proteome</keyword>
<proteinExistence type="predicted"/>
<dbReference type="InterPro" id="IPR015315">
    <property type="entry name" value="DUF1963"/>
</dbReference>
<dbReference type="InterPro" id="IPR035948">
    <property type="entry name" value="YwqG-like_sf"/>
</dbReference>
<organism evidence="1 2">
    <name type="scientific">Erythrobacter neustonensis</name>
    <dbReference type="NCBI Taxonomy" id="1112"/>
    <lineage>
        <taxon>Bacteria</taxon>
        <taxon>Pseudomonadati</taxon>
        <taxon>Pseudomonadota</taxon>
        <taxon>Alphaproteobacteria</taxon>
        <taxon>Sphingomonadales</taxon>
        <taxon>Erythrobacteraceae</taxon>
        <taxon>Erythrobacter/Porphyrobacter group</taxon>
        <taxon>Erythrobacter</taxon>
    </lineage>
</organism>
<dbReference type="SUPFAM" id="SSF103032">
    <property type="entry name" value="Hypothetical protein YwqG"/>
    <property type="match status" value="2"/>
</dbReference>
<evidence type="ECO:0008006" key="3">
    <source>
        <dbReference type="Google" id="ProtNLM"/>
    </source>
</evidence>
<reference evidence="1 2" key="1">
    <citation type="submission" date="2016-05" db="EMBL/GenBank/DDBJ databases">
        <title>Compelete Genome Sequence of Bacteriochlorophyll-Synthesizing Bacterium Porphyrobacter neustonensis DSM 9434.</title>
        <authorList>
            <person name="Shi X.-L."/>
            <person name="Wu Y.-H."/>
            <person name="Cheng H."/>
            <person name="Xu L."/>
            <person name="Zhang X.-Q."/>
            <person name="Wang C.-S."/>
            <person name="Xu X.-W."/>
        </authorList>
    </citation>
    <scope>NUCLEOTIDE SEQUENCE [LARGE SCALE GENOMIC DNA]</scope>
    <source>
        <strain evidence="1 2">DSM 9434</strain>
    </source>
</reference>
<evidence type="ECO:0000313" key="1">
    <source>
        <dbReference type="EMBL" id="ANK12880.1"/>
    </source>
</evidence>